<dbReference type="AlphaFoldDB" id="Q2S9M5"/>
<dbReference type="InterPro" id="IPR023210">
    <property type="entry name" value="NADP_OxRdtase_dom"/>
</dbReference>
<dbReference type="eggNOG" id="COG0667">
    <property type="taxonomic scope" value="Bacteria"/>
</dbReference>
<dbReference type="KEGG" id="hch:HCH_05999"/>
<protein>
    <submittedName>
        <fullName evidence="2">Predicted oxidoreductase (Related to aryl-alcohol dehydrogenase)</fullName>
    </submittedName>
</protein>
<evidence type="ECO:0000313" key="3">
    <source>
        <dbReference type="Proteomes" id="UP000000238"/>
    </source>
</evidence>
<dbReference type="STRING" id="349521.HCH_05999"/>
<dbReference type="PRINTS" id="PR00069">
    <property type="entry name" value="ALDKETRDTASE"/>
</dbReference>
<accession>Q2S9M5</accession>
<dbReference type="RefSeq" id="WP_011399707.1">
    <property type="nucleotide sequence ID" value="NC_007645.1"/>
</dbReference>
<reference evidence="2 3" key="1">
    <citation type="journal article" date="2005" name="Nucleic Acids Res.">
        <title>Genomic blueprint of Hahella chejuensis, a marine microbe producing an algicidal agent.</title>
        <authorList>
            <person name="Jeong H."/>
            <person name="Yim J.H."/>
            <person name="Lee C."/>
            <person name="Choi S.-H."/>
            <person name="Park Y.K."/>
            <person name="Yoon S.H."/>
            <person name="Hur C.-G."/>
            <person name="Kang H.-Y."/>
            <person name="Kim D."/>
            <person name="Lee H.H."/>
            <person name="Park K.H."/>
            <person name="Park S.-H."/>
            <person name="Park H.-S."/>
            <person name="Lee H.K."/>
            <person name="Oh T.K."/>
            <person name="Kim J.F."/>
        </authorList>
    </citation>
    <scope>NUCLEOTIDE SEQUENCE [LARGE SCALE GENOMIC DNA]</scope>
    <source>
        <strain evidence="2 3">KCTC 2396</strain>
    </source>
</reference>
<name>Q2S9M5_HAHCH</name>
<dbReference type="OrthoDB" id="9773828at2"/>
<dbReference type="InterPro" id="IPR036812">
    <property type="entry name" value="NAD(P)_OxRdtase_dom_sf"/>
</dbReference>
<sequence length="258" mass="28178">MKYRQLGDTGIEVSLLGLGTVKLGRDQGVKYPTAFKIPDDQQALELIALAEDLGVNLIDTAPAYGSSESRLGGLLQGRRQRWVICSKVGEEFVDGQSYFNFTPEHTRMSVERSLQRLRTDYIDIVLIHSDGDDMAILQKEGTLQALAELKAKGMIRAIGLSGKTVEGAIAALQQGDVAMVTYNLEHQEEKPVLDYAQAHRKGVLIKKALASGHICVGPHEDPLRKSMEFVFAHPGVSSAIIGTINPEHFKENVCALPA</sequence>
<dbReference type="PANTHER" id="PTHR43312:SF1">
    <property type="entry name" value="NADP-DEPENDENT OXIDOREDUCTASE DOMAIN-CONTAINING PROTEIN"/>
    <property type="match status" value="1"/>
</dbReference>
<dbReference type="SUPFAM" id="SSF51430">
    <property type="entry name" value="NAD(P)-linked oxidoreductase"/>
    <property type="match status" value="1"/>
</dbReference>
<dbReference type="GO" id="GO:0016491">
    <property type="term" value="F:oxidoreductase activity"/>
    <property type="evidence" value="ECO:0007669"/>
    <property type="project" value="InterPro"/>
</dbReference>
<keyword evidence="3" id="KW-1185">Reference proteome</keyword>
<organism evidence="2 3">
    <name type="scientific">Hahella chejuensis (strain KCTC 2396)</name>
    <dbReference type="NCBI Taxonomy" id="349521"/>
    <lineage>
        <taxon>Bacteria</taxon>
        <taxon>Pseudomonadati</taxon>
        <taxon>Pseudomonadota</taxon>
        <taxon>Gammaproteobacteria</taxon>
        <taxon>Oceanospirillales</taxon>
        <taxon>Hahellaceae</taxon>
        <taxon>Hahella</taxon>
    </lineage>
</organism>
<dbReference type="Gene3D" id="3.20.20.100">
    <property type="entry name" value="NADP-dependent oxidoreductase domain"/>
    <property type="match status" value="1"/>
</dbReference>
<dbReference type="InterPro" id="IPR020471">
    <property type="entry name" value="AKR"/>
</dbReference>
<dbReference type="Pfam" id="PF00248">
    <property type="entry name" value="Aldo_ket_red"/>
    <property type="match status" value="1"/>
</dbReference>
<dbReference type="EMBL" id="CP000155">
    <property type="protein sequence ID" value="ABC32649.1"/>
    <property type="molecule type" value="Genomic_DNA"/>
</dbReference>
<dbReference type="HOGENOM" id="CLU_023205_2_3_6"/>
<evidence type="ECO:0000313" key="2">
    <source>
        <dbReference type="EMBL" id="ABC32649.1"/>
    </source>
</evidence>
<dbReference type="CDD" id="cd19095">
    <property type="entry name" value="AKR_PA4992-like"/>
    <property type="match status" value="1"/>
</dbReference>
<evidence type="ECO:0000259" key="1">
    <source>
        <dbReference type="Pfam" id="PF00248"/>
    </source>
</evidence>
<dbReference type="Proteomes" id="UP000000238">
    <property type="component" value="Chromosome"/>
</dbReference>
<proteinExistence type="predicted"/>
<dbReference type="InterPro" id="IPR053135">
    <property type="entry name" value="AKR2_Oxidoreductase"/>
</dbReference>
<dbReference type="PANTHER" id="PTHR43312">
    <property type="entry name" value="D-THREO-ALDOSE 1-DEHYDROGENASE"/>
    <property type="match status" value="1"/>
</dbReference>
<feature type="domain" description="NADP-dependent oxidoreductase" evidence="1">
    <location>
        <begin position="16"/>
        <end position="212"/>
    </location>
</feature>
<gene>
    <name evidence="2" type="ordered locus">HCH_05999</name>
</gene>